<keyword evidence="1" id="KW-0472">Membrane</keyword>
<protein>
    <submittedName>
        <fullName evidence="2">Uncharacterized protein</fullName>
    </submittedName>
</protein>
<keyword evidence="1" id="KW-0812">Transmembrane</keyword>
<name>A0AAE1CH77_9PEZI</name>
<dbReference type="EMBL" id="JAULSO010000001">
    <property type="protein sequence ID" value="KAK3694255.1"/>
    <property type="molecule type" value="Genomic_DNA"/>
</dbReference>
<reference evidence="2" key="1">
    <citation type="journal article" date="2023" name="Mol. Phylogenet. Evol.">
        <title>Genome-scale phylogeny and comparative genomics of the fungal order Sordariales.</title>
        <authorList>
            <person name="Hensen N."/>
            <person name="Bonometti L."/>
            <person name="Westerberg I."/>
            <person name="Brannstrom I.O."/>
            <person name="Guillou S."/>
            <person name="Cros-Aarteil S."/>
            <person name="Calhoun S."/>
            <person name="Haridas S."/>
            <person name="Kuo A."/>
            <person name="Mondo S."/>
            <person name="Pangilinan J."/>
            <person name="Riley R."/>
            <person name="LaButti K."/>
            <person name="Andreopoulos B."/>
            <person name="Lipzen A."/>
            <person name="Chen C."/>
            <person name="Yan M."/>
            <person name="Daum C."/>
            <person name="Ng V."/>
            <person name="Clum A."/>
            <person name="Steindorff A."/>
            <person name="Ohm R.A."/>
            <person name="Martin F."/>
            <person name="Silar P."/>
            <person name="Natvig D.O."/>
            <person name="Lalanne C."/>
            <person name="Gautier V."/>
            <person name="Ament-Velasquez S.L."/>
            <person name="Kruys A."/>
            <person name="Hutchinson M.I."/>
            <person name="Powell A.J."/>
            <person name="Barry K."/>
            <person name="Miller A.N."/>
            <person name="Grigoriev I.V."/>
            <person name="Debuchy R."/>
            <person name="Gladieux P."/>
            <person name="Hiltunen Thoren M."/>
            <person name="Johannesson H."/>
        </authorList>
    </citation>
    <scope>NUCLEOTIDE SEQUENCE</scope>
    <source>
        <strain evidence="2">CBS 314.62</strain>
    </source>
</reference>
<reference evidence="2" key="2">
    <citation type="submission" date="2023-06" db="EMBL/GenBank/DDBJ databases">
        <authorList>
            <consortium name="Lawrence Berkeley National Laboratory"/>
            <person name="Haridas S."/>
            <person name="Hensen N."/>
            <person name="Bonometti L."/>
            <person name="Westerberg I."/>
            <person name="Brannstrom I.O."/>
            <person name="Guillou S."/>
            <person name="Cros-Aarteil S."/>
            <person name="Calhoun S."/>
            <person name="Kuo A."/>
            <person name="Mondo S."/>
            <person name="Pangilinan J."/>
            <person name="Riley R."/>
            <person name="Labutti K."/>
            <person name="Andreopoulos B."/>
            <person name="Lipzen A."/>
            <person name="Chen C."/>
            <person name="Yanf M."/>
            <person name="Daum C."/>
            <person name="Ng V."/>
            <person name="Clum A."/>
            <person name="Steindorff A."/>
            <person name="Ohm R."/>
            <person name="Martin F."/>
            <person name="Silar P."/>
            <person name="Natvig D."/>
            <person name="Lalanne C."/>
            <person name="Gautier V."/>
            <person name="Ament-Velasquez S.L."/>
            <person name="Kruys A."/>
            <person name="Hutchinson M.I."/>
            <person name="Powell A.J."/>
            <person name="Barry K."/>
            <person name="Miller A.N."/>
            <person name="Grigoriev I.V."/>
            <person name="Debuchy R."/>
            <person name="Gladieux P."/>
            <person name="Thoren M.H."/>
            <person name="Johannesson H."/>
        </authorList>
    </citation>
    <scope>NUCLEOTIDE SEQUENCE</scope>
    <source>
        <strain evidence="2">CBS 314.62</strain>
    </source>
</reference>
<evidence type="ECO:0000313" key="2">
    <source>
        <dbReference type="EMBL" id="KAK3694255.1"/>
    </source>
</evidence>
<comment type="caution">
    <text evidence="2">The sequence shown here is derived from an EMBL/GenBank/DDBJ whole genome shotgun (WGS) entry which is preliminary data.</text>
</comment>
<accession>A0AAE1CH77</accession>
<evidence type="ECO:0000313" key="3">
    <source>
        <dbReference type="Proteomes" id="UP001270362"/>
    </source>
</evidence>
<keyword evidence="3" id="KW-1185">Reference proteome</keyword>
<keyword evidence="1" id="KW-1133">Transmembrane helix</keyword>
<dbReference type="AlphaFoldDB" id="A0AAE1CH77"/>
<gene>
    <name evidence="2" type="ORF">B0T22DRAFT_65737</name>
</gene>
<evidence type="ECO:0000256" key="1">
    <source>
        <dbReference type="SAM" id="Phobius"/>
    </source>
</evidence>
<feature type="transmembrane region" description="Helical" evidence="1">
    <location>
        <begin position="128"/>
        <end position="152"/>
    </location>
</feature>
<organism evidence="2 3">
    <name type="scientific">Podospora appendiculata</name>
    <dbReference type="NCBI Taxonomy" id="314037"/>
    <lineage>
        <taxon>Eukaryota</taxon>
        <taxon>Fungi</taxon>
        <taxon>Dikarya</taxon>
        <taxon>Ascomycota</taxon>
        <taxon>Pezizomycotina</taxon>
        <taxon>Sordariomycetes</taxon>
        <taxon>Sordariomycetidae</taxon>
        <taxon>Sordariales</taxon>
        <taxon>Podosporaceae</taxon>
        <taxon>Podospora</taxon>
    </lineage>
</organism>
<sequence length="330" mass="34455">MATSSSTTPLLTSPLAPPLYATTVTCLAGPGSQITVTFPSPTSVSTPTITSTFSVTVTATTTFTTWPNPPCPLTRPTSAETDTITQTRTTTLSEAITQAPLTSASNHVVSPDASSQIPQCSAGISTGAVVGSCIGCAAFGLIVGALALFFIAKIRKPGNASSIVGTSLPNPADSPSGLAGLALFKANLKHKTRQDPDYEDDDLLARLAWLGNMIQQHVESNYHLDAIQTSPAAMAEALTQQLPTSLKHDPSHLAQLCLTPATRHVALRHVIATALFSAIDFRMMGNRSSLLPPAMVEMQQAMSRADGNAPTPQGTLLARNNPLLMITVGK</sequence>
<dbReference type="Proteomes" id="UP001270362">
    <property type="component" value="Unassembled WGS sequence"/>
</dbReference>
<proteinExistence type="predicted"/>